<dbReference type="OrthoDB" id="9806342at2"/>
<dbReference type="PANTHER" id="PTHR47561">
    <property type="entry name" value="POLYSACCHARIDE DEACETYLASE FAMILY PROTEIN (AFU_ORTHOLOGUE AFUA_6G05030)"/>
    <property type="match status" value="1"/>
</dbReference>
<dbReference type="RefSeq" id="WP_106602435.1">
    <property type="nucleotide sequence ID" value="NZ_PYGK01000004.1"/>
</dbReference>
<dbReference type="SUPFAM" id="SSF88713">
    <property type="entry name" value="Glycoside hydrolase/deacetylase"/>
    <property type="match status" value="1"/>
</dbReference>
<dbReference type="PANTHER" id="PTHR47561:SF1">
    <property type="entry name" value="POLYSACCHARIDE DEACETYLASE FAMILY PROTEIN (AFU_ORTHOLOGUE AFUA_6G05030)"/>
    <property type="match status" value="1"/>
</dbReference>
<proteinExistence type="predicted"/>
<keyword evidence="3" id="KW-1185">Reference proteome</keyword>
<feature type="domain" description="NodB homology" evidence="1">
    <location>
        <begin position="39"/>
        <end position="129"/>
    </location>
</feature>
<gene>
    <name evidence="2" type="ORF">CLV42_104545</name>
</gene>
<comment type="caution">
    <text evidence="2">The sequence shown here is derived from an EMBL/GenBank/DDBJ whole genome shotgun (WGS) entry which is preliminary data.</text>
</comment>
<dbReference type="AlphaFoldDB" id="A0A2P8GE66"/>
<dbReference type="GO" id="GO:0005975">
    <property type="term" value="P:carbohydrate metabolic process"/>
    <property type="evidence" value="ECO:0007669"/>
    <property type="project" value="InterPro"/>
</dbReference>
<dbReference type="InterPro" id="IPR011330">
    <property type="entry name" value="Glyco_hydro/deAcase_b/a-brl"/>
</dbReference>
<dbReference type="InterPro" id="IPR002509">
    <property type="entry name" value="NODB_dom"/>
</dbReference>
<evidence type="ECO:0000313" key="2">
    <source>
        <dbReference type="EMBL" id="PSL32242.1"/>
    </source>
</evidence>
<dbReference type="InterPro" id="IPR045235">
    <property type="entry name" value="PuuE_HpPgdA-like"/>
</dbReference>
<dbReference type="Proteomes" id="UP000240978">
    <property type="component" value="Unassembled WGS sequence"/>
</dbReference>
<sequence>MSKVNRLLISVDVEEFDIPLEFGGQVPLQEQMSVSHDGLMRVLDLFEQYQVRATFFVTAYWAQQYPELIRQLAARHEIASHTYYHSQFEPEHLESSRLALQEITGMPVYGFRMPRLKPVSTTALKNAGYLYDASLNPTWLPGRYNNWDKPRTPFLKNDLWVMPSSVSPLCRYPVFWLSIKNMPGFVTRHFSNTILRKDRMLACYFHPWELADLSGYTLPGYIRRVSGSKMQQRLNGFLQYLQQKGEFCTHIEWLKENSNHLIEGSSLLV</sequence>
<organism evidence="2 3">
    <name type="scientific">Chitinophaga ginsengisoli</name>
    <dbReference type="NCBI Taxonomy" id="363837"/>
    <lineage>
        <taxon>Bacteria</taxon>
        <taxon>Pseudomonadati</taxon>
        <taxon>Bacteroidota</taxon>
        <taxon>Chitinophagia</taxon>
        <taxon>Chitinophagales</taxon>
        <taxon>Chitinophagaceae</taxon>
        <taxon>Chitinophaga</taxon>
    </lineage>
</organism>
<dbReference type="EMBL" id="PYGK01000004">
    <property type="protein sequence ID" value="PSL32242.1"/>
    <property type="molecule type" value="Genomic_DNA"/>
</dbReference>
<dbReference type="CDD" id="cd10941">
    <property type="entry name" value="CE4_PuuE_HpPgdA_like_2"/>
    <property type="match status" value="1"/>
</dbReference>
<protein>
    <submittedName>
        <fullName evidence="2">Polysaccharide deacetylase</fullName>
    </submittedName>
</protein>
<accession>A0A2P8GE66</accession>
<dbReference type="Pfam" id="PF01522">
    <property type="entry name" value="Polysacc_deac_1"/>
    <property type="match status" value="1"/>
</dbReference>
<dbReference type="Gene3D" id="3.20.20.370">
    <property type="entry name" value="Glycoside hydrolase/deacetylase"/>
    <property type="match status" value="1"/>
</dbReference>
<evidence type="ECO:0000313" key="3">
    <source>
        <dbReference type="Proteomes" id="UP000240978"/>
    </source>
</evidence>
<evidence type="ECO:0000259" key="1">
    <source>
        <dbReference type="Pfam" id="PF01522"/>
    </source>
</evidence>
<name>A0A2P8GE66_9BACT</name>
<dbReference type="GO" id="GO:0016810">
    <property type="term" value="F:hydrolase activity, acting on carbon-nitrogen (but not peptide) bonds"/>
    <property type="evidence" value="ECO:0007669"/>
    <property type="project" value="InterPro"/>
</dbReference>
<reference evidence="2 3" key="1">
    <citation type="submission" date="2018-03" db="EMBL/GenBank/DDBJ databases">
        <title>Genomic Encyclopedia of Archaeal and Bacterial Type Strains, Phase II (KMG-II): from individual species to whole genera.</title>
        <authorList>
            <person name="Goeker M."/>
        </authorList>
    </citation>
    <scope>NUCLEOTIDE SEQUENCE [LARGE SCALE GENOMIC DNA]</scope>
    <source>
        <strain evidence="2 3">DSM 18107</strain>
    </source>
</reference>